<evidence type="ECO:0000313" key="4">
    <source>
        <dbReference type="Proteomes" id="UP001519344"/>
    </source>
</evidence>
<protein>
    <submittedName>
        <fullName evidence="3">Acetyl esterase/lipase</fullName>
    </submittedName>
</protein>
<keyword evidence="4" id="KW-1185">Reference proteome</keyword>
<feature type="domain" description="BD-FAE-like" evidence="2">
    <location>
        <begin position="34"/>
        <end position="222"/>
    </location>
</feature>
<dbReference type="InterPro" id="IPR029058">
    <property type="entry name" value="AB_hydrolase_fold"/>
</dbReference>
<dbReference type="InterPro" id="IPR049492">
    <property type="entry name" value="BD-FAE-like_dom"/>
</dbReference>
<gene>
    <name evidence="3" type="ORF">J2Z65_001662</name>
</gene>
<dbReference type="PANTHER" id="PTHR48081">
    <property type="entry name" value="AB HYDROLASE SUPERFAMILY PROTEIN C4A8.06C"/>
    <property type="match status" value="1"/>
</dbReference>
<dbReference type="SUPFAM" id="SSF53474">
    <property type="entry name" value="alpha/beta-Hydrolases"/>
    <property type="match status" value="1"/>
</dbReference>
<proteinExistence type="predicted"/>
<accession>A0ABS4HV11</accession>
<organism evidence="3 4">
    <name type="scientific">Paenibacillus aceris</name>
    <dbReference type="NCBI Taxonomy" id="869555"/>
    <lineage>
        <taxon>Bacteria</taxon>
        <taxon>Bacillati</taxon>
        <taxon>Bacillota</taxon>
        <taxon>Bacilli</taxon>
        <taxon>Bacillales</taxon>
        <taxon>Paenibacillaceae</taxon>
        <taxon>Paenibacillus</taxon>
    </lineage>
</organism>
<name>A0ABS4HV11_9BACL</name>
<evidence type="ECO:0000259" key="2">
    <source>
        <dbReference type="Pfam" id="PF20434"/>
    </source>
</evidence>
<dbReference type="PANTHER" id="PTHR48081:SF6">
    <property type="entry name" value="PEPTIDASE S9 PROLYL OLIGOPEPTIDASE CATALYTIC DOMAIN-CONTAINING PROTEIN"/>
    <property type="match status" value="1"/>
</dbReference>
<evidence type="ECO:0000256" key="1">
    <source>
        <dbReference type="ARBA" id="ARBA00022801"/>
    </source>
</evidence>
<dbReference type="Proteomes" id="UP001519344">
    <property type="component" value="Unassembled WGS sequence"/>
</dbReference>
<reference evidence="3 4" key="1">
    <citation type="submission" date="2021-03" db="EMBL/GenBank/DDBJ databases">
        <title>Genomic Encyclopedia of Type Strains, Phase IV (KMG-IV): sequencing the most valuable type-strain genomes for metagenomic binning, comparative biology and taxonomic classification.</title>
        <authorList>
            <person name="Goeker M."/>
        </authorList>
    </citation>
    <scope>NUCLEOTIDE SEQUENCE [LARGE SCALE GENOMIC DNA]</scope>
    <source>
        <strain evidence="3 4">DSM 24950</strain>
    </source>
</reference>
<dbReference type="Pfam" id="PF20434">
    <property type="entry name" value="BD-FAE"/>
    <property type="match status" value="1"/>
</dbReference>
<sequence length="268" mass="29058">MSTAATTIELWPGASKDSIGEENQGCPSLTLYPVASEGLSSAVIVCPGGGYARRAPHEGEPVAKWLNGLGISAFVLNYRVAPYEHPVPLQDAQRAIRTVRHHAEQWGIDPNRVGILGFSAGGHLASSAGTLYDSGNQDSADLIERQSSRPDALILCYPVISFYEYGHVGSKRNLLGEAPDEQLVTLLSTEKQVTDDTPPTFLWHTADDAAVPVENSLLFAGALSRHKVPYDLHIFESGRHGIGMAVDHGEAYLWPELCANWLKKQQFA</sequence>
<comment type="caution">
    <text evidence="3">The sequence shown here is derived from an EMBL/GenBank/DDBJ whole genome shotgun (WGS) entry which is preliminary data.</text>
</comment>
<dbReference type="EMBL" id="JAGGKV010000003">
    <property type="protein sequence ID" value="MBP1962463.1"/>
    <property type="molecule type" value="Genomic_DNA"/>
</dbReference>
<keyword evidence="1" id="KW-0378">Hydrolase</keyword>
<dbReference type="RefSeq" id="WP_193580997.1">
    <property type="nucleotide sequence ID" value="NZ_JAAOZR010000024.1"/>
</dbReference>
<evidence type="ECO:0000313" key="3">
    <source>
        <dbReference type="EMBL" id="MBP1962463.1"/>
    </source>
</evidence>
<dbReference type="Gene3D" id="3.40.50.1820">
    <property type="entry name" value="alpha/beta hydrolase"/>
    <property type="match status" value="1"/>
</dbReference>
<dbReference type="InterPro" id="IPR050300">
    <property type="entry name" value="GDXG_lipolytic_enzyme"/>
</dbReference>